<organism evidence="10 11">
    <name type="scientific">Dermatophilus congolensis</name>
    <dbReference type="NCBI Taxonomy" id="1863"/>
    <lineage>
        <taxon>Bacteria</taxon>
        <taxon>Bacillati</taxon>
        <taxon>Actinomycetota</taxon>
        <taxon>Actinomycetes</taxon>
        <taxon>Micrococcales</taxon>
        <taxon>Dermatophilaceae</taxon>
        <taxon>Dermatophilus</taxon>
    </lineage>
</organism>
<dbReference type="GO" id="GO:0019353">
    <property type="term" value="P:protoporphyrinogen IX biosynthetic process from glutamate"/>
    <property type="evidence" value="ECO:0007669"/>
    <property type="project" value="TreeGrafter"/>
</dbReference>
<dbReference type="InterPro" id="IPR015895">
    <property type="entry name" value="4pyrrol_synth_GluRdtase_N"/>
</dbReference>
<dbReference type="GO" id="GO:0050661">
    <property type="term" value="F:NADP binding"/>
    <property type="evidence" value="ECO:0007669"/>
    <property type="project" value="InterPro"/>
</dbReference>
<sequence>MSLVVLGLSHRTSPLDLLERASLDANGIAALRDSLRSSQHIAESALITTCNRIEVYAEARTFHGAIDDIGDALEMASGVCRADLADHLYVHYEDRAVAHAFSVACGLDSMAVGEAQILGQMRAALADAQRHETAGPVLNTLFQQALRVGKKAHSDTAIDKAGPSLVERGLHLCTQAIGDLNTKRVVVMGAGAISALAATTLVRAGITDVLVINRTRAKADHLSSGLGLTSGDWDDLDTHLTRADLIVACTGATDHIVTGDMAARIAQARQGRPQAYLDLALPRDIAPEVTEHAYVADLAVIGESLRGGDATASAVSEVTDLVTAEVAEFMLMRRQSEVAPTVAALRRQSADVVKAELARLATKLPTDLDPKVRAEIEQSVRRVATKILHTPTVRVKELASSPLGDYTGALRALFDLDATETATVSAPPTVGPRAPMPGEVAGAIMDPRRLNR</sequence>
<comment type="catalytic activity">
    <reaction evidence="7 8 9">
        <text>(S)-4-amino-5-oxopentanoate + tRNA(Glu) + NADP(+) = L-glutamyl-tRNA(Glu) + NADPH + H(+)</text>
        <dbReference type="Rhea" id="RHEA:12344"/>
        <dbReference type="Rhea" id="RHEA-COMP:9663"/>
        <dbReference type="Rhea" id="RHEA-COMP:9680"/>
        <dbReference type="ChEBI" id="CHEBI:15378"/>
        <dbReference type="ChEBI" id="CHEBI:57501"/>
        <dbReference type="ChEBI" id="CHEBI:57783"/>
        <dbReference type="ChEBI" id="CHEBI:58349"/>
        <dbReference type="ChEBI" id="CHEBI:78442"/>
        <dbReference type="ChEBI" id="CHEBI:78520"/>
        <dbReference type="EC" id="1.2.1.70"/>
    </reaction>
</comment>
<dbReference type="OrthoDB" id="110209at2"/>
<dbReference type="SUPFAM" id="SSF69075">
    <property type="entry name" value="Glutamyl tRNA-reductase dimerization domain"/>
    <property type="match status" value="1"/>
</dbReference>
<feature type="site" description="Important for activity" evidence="8">
    <location>
        <position position="99"/>
    </location>
</feature>
<evidence type="ECO:0000256" key="6">
    <source>
        <dbReference type="ARBA" id="ARBA00023244"/>
    </source>
</evidence>
<dbReference type="NCBIfam" id="TIGR01035">
    <property type="entry name" value="hemA"/>
    <property type="match status" value="1"/>
</dbReference>
<comment type="subunit">
    <text evidence="8">Homodimer.</text>
</comment>
<dbReference type="InterPro" id="IPR036343">
    <property type="entry name" value="GluRdtase_N_sf"/>
</dbReference>
<evidence type="ECO:0000256" key="2">
    <source>
        <dbReference type="ARBA" id="ARBA00005916"/>
    </source>
</evidence>
<evidence type="ECO:0000256" key="5">
    <source>
        <dbReference type="ARBA" id="ARBA00023002"/>
    </source>
</evidence>
<comment type="miscellaneous">
    <text evidence="8">During catalysis, the active site Cys acts as a nucleophile attacking the alpha-carbonyl group of tRNA-bound glutamate with the formation of a thioester intermediate between enzyme and glutamate, and the concomitant release of tRNA(Glu). The thioester intermediate is finally reduced by direct hydride transfer from NADPH, to form the product GSA.</text>
</comment>
<dbReference type="EC" id="1.2.1.70" evidence="3 8"/>
<keyword evidence="6 8" id="KW-0627">Porphyrin biosynthesis</keyword>
<name>A0A239VB30_9MICO</name>
<feature type="binding site" evidence="8">
    <location>
        <begin position="189"/>
        <end position="194"/>
    </location>
    <ligand>
        <name>NADP(+)</name>
        <dbReference type="ChEBI" id="CHEBI:58349"/>
    </ligand>
</feature>
<keyword evidence="5 8" id="KW-0560">Oxidoreductase</keyword>
<feature type="active site" description="Nucleophile" evidence="8">
    <location>
        <position position="50"/>
    </location>
</feature>
<dbReference type="Gene3D" id="3.40.50.720">
    <property type="entry name" value="NAD(P)-binding Rossmann-like Domain"/>
    <property type="match status" value="1"/>
</dbReference>
<feature type="binding site" evidence="8">
    <location>
        <begin position="49"/>
        <end position="52"/>
    </location>
    <ligand>
        <name>substrate</name>
    </ligand>
</feature>
<evidence type="ECO:0000256" key="3">
    <source>
        <dbReference type="ARBA" id="ARBA00012970"/>
    </source>
</evidence>
<dbReference type="Gene3D" id="3.30.460.30">
    <property type="entry name" value="Glutamyl-tRNA reductase, N-terminal domain"/>
    <property type="match status" value="1"/>
</dbReference>
<evidence type="ECO:0000313" key="11">
    <source>
        <dbReference type="Proteomes" id="UP000242637"/>
    </source>
</evidence>
<keyword evidence="4 8" id="KW-0521">NADP</keyword>
<feature type="binding site" evidence="8">
    <location>
        <position position="120"/>
    </location>
    <ligand>
        <name>substrate</name>
    </ligand>
</feature>
<evidence type="ECO:0000256" key="7">
    <source>
        <dbReference type="ARBA" id="ARBA00047464"/>
    </source>
</evidence>
<dbReference type="InterPro" id="IPR000343">
    <property type="entry name" value="4pyrrol_synth_GluRdtase"/>
</dbReference>
<feature type="binding site" evidence="8">
    <location>
        <begin position="114"/>
        <end position="116"/>
    </location>
    <ligand>
        <name>substrate</name>
    </ligand>
</feature>
<dbReference type="UniPathway" id="UPA00251">
    <property type="reaction ID" value="UER00316"/>
</dbReference>
<dbReference type="PANTHER" id="PTHR43013">
    <property type="entry name" value="GLUTAMYL-TRNA REDUCTASE"/>
    <property type="match status" value="1"/>
</dbReference>
<dbReference type="NCBIfam" id="NF000744">
    <property type="entry name" value="PRK00045.1-3"/>
    <property type="match status" value="1"/>
</dbReference>
<dbReference type="AlphaFoldDB" id="A0A239VB30"/>
<dbReference type="FunFam" id="3.30.460.30:FF:000001">
    <property type="entry name" value="Glutamyl-tRNA reductase"/>
    <property type="match status" value="1"/>
</dbReference>
<gene>
    <name evidence="8 10" type="primary">hemA</name>
    <name evidence="10" type="ORF">SAMEA4475696_00680</name>
</gene>
<accession>A0A239VB30</accession>
<dbReference type="HAMAP" id="MF_00087">
    <property type="entry name" value="Glu_tRNA_reductase"/>
    <property type="match status" value="1"/>
</dbReference>
<dbReference type="Pfam" id="PF00745">
    <property type="entry name" value="GlutR_dimer"/>
    <property type="match status" value="1"/>
</dbReference>
<evidence type="ECO:0000256" key="4">
    <source>
        <dbReference type="ARBA" id="ARBA00022857"/>
    </source>
</evidence>
<dbReference type="Pfam" id="PF05201">
    <property type="entry name" value="GlutR_N"/>
    <property type="match status" value="1"/>
</dbReference>
<proteinExistence type="inferred from homology"/>
<feature type="binding site" evidence="8">
    <location>
        <position position="109"/>
    </location>
    <ligand>
        <name>substrate</name>
    </ligand>
</feature>
<protein>
    <recommendedName>
        <fullName evidence="3 8">Glutamyl-tRNA reductase</fullName>
        <shortName evidence="8">GluTR</shortName>
        <ecNumber evidence="3 8">1.2.1.70</ecNumber>
    </recommendedName>
</protein>
<dbReference type="InterPro" id="IPR018214">
    <property type="entry name" value="GluRdtase_CS"/>
</dbReference>
<dbReference type="InterPro" id="IPR006151">
    <property type="entry name" value="Shikm_DH/Glu-tRNA_Rdtase"/>
</dbReference>
<evidence type="ECO:0000256" key="1">
    <source>
        <dbReference type="ARBA" id="ARBA00005059"/>
    </source>
</evidence>
<comment type="similarity">
    <text evidence="2 8 9">Belongs to the glutamyl-tRNA reductase family.</text>
</comment>
<evidence type="ECO:0000256" key="9">
    <source>
        <dbReference type="RuleBase" id="RU000584"/>
    </source>
</evidence>
<dbReference type="Pfam" id="PF01488">
    <property type="entry name" value="Shikimate_DH"/>
    <property type="match status" value="1"/>
</dbReference>
<comment type="domain">
    <text evidence="8">Possesses an unusual extended V-shaped dimeric structure with each monomer consisting of three distinct domains arranged along a curved 'spinal' alpha-helix. The N-terminal catalytic domain specifically recognizes the glutamate moiety of the substrate. The second domain is the NADPH-binding domain, and the third C-terminal domain is responsible for dimerization.</text>
</comment>
<dbReference type="PANTHER" id="PTHR43013:SF1">
    <property type="entry name" value="GLUTAMYL-TRNA REDUCTASE"/>
    <property type="match status" value="1"/>
</dbReference>
<dbReference type="InterPro" id="IPR036453">
    <property type="entry name" value="GluRdtase_dimer_dom_sf"/>
</dbReference>
<dbReference type="GeneID" id="63458950"/>
<dbReference type="SUPFAM" id="SSF51735">
    <property type="entry name" value="NAD(P)-binding Rossmann-fold domains"/>
    <property type="match status" value="1"/>
</dbReference>
<dbReference type="KEGG" id="dco:SAMEA4475696_0680"/>
<dbReference type="EMBL" id="LT906453">
    <property type="protein sequence ID" value="SNV19290.1"/>
    <property type="molecule type" value="Genomic_DNA"/>
</dbReference>
<dbReference type="InterPro" id="IPR036291">
    <property type="entry name" value="NAD(P)-bd_dom_sf"/>
</dbReference>
<dbReference type="Proteomes" id="UP000242637">
    <property type="component" value="Chromosome 1"/>
</dbReference>
<evidence type="ECO:0000313" key="10">
    <source>
        <dbReference type="EMBL" id="SNV19290.1"/>
    </source>
</evidence>
<dbReference type="RefSeq" id="WP_028327586.1">
    <property type="nucleotide sequence ID" value="NZ_JAAFNI010000001.1"/>
</dbReference>
<evidence type="ECO:0000256" key="8">
    <source>
        <dbReference type="HAMAP-Rule" id="MF_00087"/>
    </source>
</evidence>
<dbReference type="SUPFAM" id="SSF69742">
    <property type="entry name" value="Glutamyl tRNA-reductase catalytic, N-terminal domain"/>
    <property type="match status" value="1"/>
</dbReference>
<dbReference type="GO" id="GO:0008883">
    <property type="term" value="F:glutamyl-tRNA reductase activity"/>
    <property type="evidence" value="ECO:0007669"/>
    <property type="project" value="UniProtKB-UniRule"/>
</dbReference>
<comment type="pathway">
    <text evidence="1 8 9">Porphyrin-containing compound metabolism; protoporphyrin-IX biosynthesis; 5-aminolevulinate from L-glutamyl-tRNA(Glu): step 1/2.</text>
</comment>
<dbReference type="STRING" id="1121387.GCA_000429885_01777"/>
<dbReference type="CDD" id="cd05213">
    <property type="entry name" value="NAD_bind_Glutamyl_tRNA_reduct"/>
    <property type="match status" value="1"/>
</dbReference>
<reference evidence="10 11" key="1">
    <citation type="submission" date="2017-06" db="EMBL/GenBank/DDBJ databases">
        <authorList>
            <consortium name="Pathogen Informatics"/>
        </authorList>
    </citation>
    <scope>NUCLEOTIDE SEQUENCE [LARGE SCALE GENOMIC DNA]</scope>
    <source>
        <strain evidence="10 11">NCTC13039</strain>
    </source>
</reference>
<dbReference type="InterPro" id="IPR015896">
    <property type="entry name" value="4pyrrol_synth_GluRdtase_dimer"/>
</dbReference>
<keyword evidence="11" id="KW-1185">Reference proteome</keyword>
<dbReference type="PIRSF" id="PIRSF000445">
    <property type="entry name" value="4pyrrol_synth_GluRdtase"/>
    <property type="match status" value="1"/>
</dbReference>
<comment type="function">
    <text evidence="8">Catalyzes the NADPH-dependent reduction of glutamyl-tRNA(Glu) to glutamate 1-semialdehyde (GSA).</text>
</comment>
<dbReference type="PROSITE" id="PS00747">
    <property type="entry name" value="GLUTR"/>
    <property type="match status" value="1"/>
</dbReference>